<dbReference type="GO" id="GO:0003700">
    <property type="term" value="F:DNA-binding transcription factor activity"/>
    <property type="evidence" value="ECO:0007669"/>
    <property type="project" value="TreeGrafter"/>
</dbReference>
<protein>
    <submittedName>
        <fullName evidence="4">Transcriptional regulator, TetR family</fullName>
    </submittedName>
</protein>
<feature type="domain" description="HTH tetR-type" evidence="3">
    <location>
        <begin position="6"/>
        <end position="66"/>
    </location>
</feature>
<dbReference type="PROSITE" id="PS50977">
    <property type="entry name" value="HTH_TETR_2"/>
    <property type="match status" value="1"/>
</dbReference>
<evidence type="ECO:0000313" key="4">
    <source>
        <dbReference type="EMBL" id="SCX19166.1"/>
    </source>
</evidence>
<dbReference type="GO" id="GO:0000976">
    <property type="term" value="F:transcription cis-regulatory region binding"/>
    <property type="evidence" value="ECO:0007669"/>
    <property type="project" value="TreeGrafter"/>
</dbReference>
<dbReference type="InterPro" id="IPR001647">
    <property type="entry name" value="HTH_TetR"/>
</dbReference>
<dbReference type="InterPro" id="IPR050109">
    <property type="entry name" value="HTH-type_TetR-like_transc_reg"/>
</dbReference>
<sequence>MDQRRTDTREQIQSVALELFAEKGYDRASLRGIAERLHVTKAALYYHFRTKEDILASVIEDFLLQLDTLVEWAHGQPSDVDVREEVLRRYSALLTGRTAQLARFMREGMAKIPELALGLKIRAHFAALIDVLAGPGESTENRLRAQVALAALQLATLSDPDLEPAGDETDRRAAALKIATELVQPSTPAP</sequence>
<name>A0A1G4W9V8_9MYCO</name>
<dbReference type="InterPro" id="IPR023772">
    <property type="entry name" value="DNA-bd_HTH_TetR-type_CS"/>
</dbReference>
<dbReference type="InterPro" id="IPR009057">
    <property type="entry name" value="Homeodomain-like_sf"/>
</dbReference>
<organism evidence="4 5">
    <name type="scientific">Mycolicibacterium fluoranthenivorans</name>
    <dbReference type="NCBI Taxonomy" id="258505"/>
    <lineage>
        <taxon>Bacteria</taxon>
        <taxon>Bacillati</taxon>
        <taxon>Actinomycetota</taxon>
        <taxon>Actinomycetes</taxon>
        <taxon>Mycobacteriales</taxon>
        <taxon>Mycobacteriaceae</taxon>
        <taxon>Mycolicibacterium</taxon>
    </lineage>
</organism>
<gene>
    <name evidence="4" type="ORF">SAMN02799620_02632</name>
</gene>
<proteinExistence type="predicted"/>
<dbReference type="STRING" id="1502745.SAMN02799620_02632"/>
<dbReference type="PRINTS" id="PR00455">
    <property type="entry name" value="HTHTETR"/>
</dbReference>
<dbReference type="PANTHER" id="PTHR30055">
    <property type="entry name" value="HTH-TYPE TRANSCRIPTIONAL REGULATOR RUTR"/>
    <property type="match status" value="1"/>
</dbReference>
<dbReference type="PANTHER" id="PTHR30055:SF226">
    <property type="entry name" value="HTH-TYPE TRANSCRIPTIONAL REGULATOR PKSA"/>
    <property type="match status" value="1"/>
</dbReference>
<dbReference type="Proteomes" id="UP000199707">
    <property type="component" value="Unassembled WGS sequence"/>
</dbReference>
<dbReference type="EMBL" id="FMUB01000005">
    <property type="protein sequence ID" value="SCX19166.1"/>
    <property type="molecule type" value="Genomic_DNA"/>
</dbReference>
<dbReference type="PROSITE" id="PS01081">
    <property type="entry name" value="HTH_TETR_1"/>
    <property type="match status" value="1"/>
</dbReference>
<dbReference type="AlphaFoldDB" id="A0A1G4W9V8"/>
<dbReference type="RefSeq" id="WP_170847242.1">
    <property type="nucleotide sequence ID" value="NZ_FMUB01000005.1"/>
</dbReference>
<feature type="DNA-binding region" description="H-T-H motif" evidence="2">
    <location>
        <begin position="29"/>
        <end position="48"/>
    </location>
</feature>
<dbReference type="SUPFAM" id="SSF46689">
    <property type="entry name" value="Homeodomain-like"/>
    <property type="match status" value="1"/>
</dbReference>
<dbReference type="Pfam" id="PF00440">
    <property type="entry name" value="TetR_N"/>
    <property type="match status" value="1"/>
</dbReference>
<reference evidence="5" key="1">
    <citation type="submission" date="2016-10" db="EMBL/GenBank/DDBJ databases">
        <authorList>
            <person name="Varghese N."/>
            <person name="Submissions S."/>
        </authorList>
    </citation>
    <scope>NUCLEOTIDE SEQUENCE [LARGE SCALE GENOMIC DNA]</scope>
    <source>
        <strain evidence="5">UNC267MFSha1.1M11</strain>
    </source>
</reference>
<evidence type="ECO:0000256" key="1">
    <source>
        <dbReference type="ARBA" id="ARBA00023125"/>
    </source>
</evidence>
<evidence type="ECO:0000256" key="2">
    <source>
        <dbReference type="PROSITE-ProRule" id="PRU00335"/>
    </source>
</evidence>
<evidence type="ECO:0000259" key="3">
    <source>
        <dbReference type="PROSITE" id="PS50977"/>
    </source>
</evidence>
<evidence type="ECO:0000313" key="5">
    <source>
        <dbReference type="Proteomes" id="UP000199707"/>
    </source>
</evidence>
<dbReference type="Gene3D" id="1.10.357.10">
    <property type="entry name" value="Tetracycline Repressor, domain 2"/>
    <property type="match status" value="1"/>
</dbReference>
<accession>A0A1G4W9V8</accession>
<keyword evidence="1 2" id="KW-0238">DNA-binding</keyword>